<proteinExistence type="predicted"/>
<feature type="domain" description="DUF5916" evidence="1">
    <location>
        <begin position="230"/>
        <end position="813"/>
    </location>
</feature>
<accession>A0A966DTJ9</accession>
<sequence length="816" mass="93449">MPRFYTLLFFILISFSAISQPVIRKLAAIKTTVAPKIDGSLDDDVWKNVPIATDFVELNPTSGRHEKPEERTEIKIIYDNEAIYVGARMYETSADKVARELTTRDNIANDDFLGIVLDTYLDRINGSGFYVTAAGVQFDAKYSNQGNEDPNWNSVWISKVKVDNQGWTAEFKIPYSALRFANKEVQTWGLNFVRKRNFEQKQLFWNEIDPKKNGFINQEGELTGIEKVTPPVRLAFYPYASTYVNHYPYNTTGVKNTTNSFNGGMDVKYGINASFTLDMTLIPDFGQVQSDNRILNLTPFEVKYNENRPFFTEGTELFNKGNLFYSRRVGGQPIDYNNAYDNLAPNEAVIKNPTETKLYNATKFSGRMANGLGIGVFNAVSAPAYATIQDTVTNTSRKVQTSPVTNYNIIVLDQNLKNNSAVTFINTNVDRFGKDYNADVGGFVFSLNNKKNSYNLSGFAMMSNLFYTDRQTTTGYSYEINAGKTLGNFTWNIIEDLVDSKYSSNDLGIMFNNNYFDHNINMYYNSYKPKRYFTSWGIYGNVYYSRRYKPSAYQTLNFNSEYYFTTKKGLWRGYIDLSYKAAGNDFYEPRVAGLVYQTPASAGIGGGINSNRAKRFYGGIFYFYRKIDRLSGYGYDSEAYYTFRISNKFSFGQDVIYSPRINYTGFSTLDSAGTTPIFALRNVHTIENIFNLKYTFNNTMGLTLRARHYWSKLNNKQFYNLSPDGALVDLTSTNFNHDNDQNFNTWNLDMIYAWVFSPGSELSLAWKGSSQTNTDQARNGYLYNLHDTFTQPQNNNFSIKVLYYIDYQSLRKKKHA</sequence>
<evidence type="ECO:0000259" key="1">
    <source>
        <dbReference type="Pfam" id="PF19313"/>
    </source>
</evidence>
<organism evidence="2 3">
    <name type="scientific">Mucilaginibacter agri</name>
    <dbReference type="NCBI Taxonomy" id="2695265"/>
    <lineage>
        <taxon>Bacteria</taxon>
        <taxon>Pseudomonadati</taxon>
        <taxon>Bacteroidota</taxon>
        <taxon>Sphingobacteriia</taxon>
        <taxon>Sphingobacteriales</taxon>
        <taxon>Sphingobacteriaceae</taxon>
        <taxon>Mucilaginibacter</taxon>
    </lineage>
</organism>
<dbReference type="Gene3D" id="2.60.40.1190">
    <property type="match status" value="1"/>
</dbReference>
<reference evidence="2" key="1">
    <citation type="submission" date="2020-01" db="EMBL/GenBank/DDBJ databases">
        <authorList>
            <person name="Seo Y.L."/>
        </authorList>
    </citation>
    <scope>NUCLEOTIDE SEQUENCE</scope>
    <source>
        <strain evidence="2">R11</strain>
    </source>
</reference>
<evidence type="ECO:0000313" key="3">
    <source>
        <dbReference type="Proteomes" id="UP000638732"/>
    </source>
</evidence>
<dbReference type="InterPro" id="IPR045670">
    <property type="entry name" value="DUF5916"/>
</dbReference>
<evidence type="ECO:0000313" key="2">
    <source>
        <dbReference type="EMBL" id="NCD69412.1"/>
    </source>
</evidence>
<protein>
    <recommendedName>
        <fullName evidence="1">DUF5916 domain-containing protein</fullName>
    </recommendedName>
</protein>
<gene>
    <name evidence="2" type="ORF">GSY63_08600</name>
</gene>
<dbReference type="SUPFAM" id="SSF49344">
    <property type="entry name" value="CBD9-like"/>
    <property type="match status" value="1"/>
</dbReference>
<keyword evidence="3" id="KW-1185">Reference proteome</keyword>
<dbReference type="Proteomes" id="UP000638732">
    <property type="component" value="Unassembled WGS sequence"/>
</dbReference>
<dbReference type="AlphaFoldDB" id="A0A966DTJ9"/>
<name>A0A966DTJ9_9SPHI</name>
<reference evidence="2" key="2">
    <citation type="submission" date="2020-10" db="EMBL/GenBank/DDBJ databases">
        <title>Mucilaginibacter sp. nov., isolated from soil.</title>
        <authorList>
            <person name="Jeon C.O."/>
        </authorList>
    </citation>
    <scope>NUCLEOTIDE SEQUENCE</scope>
    <source>
        <strain evidence="2">R11</strain>
    </source>
</reference>
<dbReference type="EMBL" id="WWEO01000041">
    <property type="protein sequence ID" value="NCD69412.1"/>
    <property type="molecule type" value="Genomic_DNA"/>
</dbReference>
<dbReference type="RefSeq" id="WP_166585383.1">
    <property type="nucleotide sequence ID" value="NZ_WWEO01000041.1"/>
</dbReference>
<dbReference type="CDD" id="cd09618">
    <property type="entry name" value="CBM9_like_2"/>
    <property type="match status" value="1"/>
</dbReference>
<dbReference type="Pfam" id="PF19313">
    <property type="entry name" value="DUF5916"/>
    <property type="match status" value="1"/>
</dbReference>
<comment type="caution">
    <text evidence="2">The sequence shown here is derived from an EMBL/GenBank/DDBJ whole genome shotgun (WGS) entry which is preliminary data.</text>
</comment>